<evidence type="ECO:0000313" key="2">
    <source>
        <dbReference type="Proteomes" id="UP000289886"/>
    </source>
</evidence>
<sequence length="75" mass="8195">MHEQAKGTLLDLMICWQYNLDICDNNQVLLVSELKRQGPAGGAPRGPALLVPEFCYLTGISSAKQGFVLALFISE</sequence>
<protein>
    <submittedName>
        <fullName evidence="1">Piwi-like protein 1</fullName>
    </submittedName>
</protein>
<dbReference type="SUPFAM" id="SSF101690">
    <property type="entry name" value="PAZ domain"/>
    <property type="match status" value="1"/>
</dbReference>
<name>A0A662YRG2_ACIRT</name>
<gene>
    <name evidence="1" type="ORF">EOD39_12106</name>
</gene>
<dbReference type="Proteomes" id="UP000289886">
    <property type="component" value="Unassembled WGS sequence"/>
</dbReference>
<keyword evidence="2" id="KW-1185">Reference proteome</keyword>
<comment type="caution">
    <text evidence="1">The sequence shown here is derived from an EMBL/GenBank/DDBJ whole genome shotgun (WGS) entry which is preliminary data.</text>
</comment>
<dbReference type="InterPro" id="IPR036085">
    <property type="entry name" value="PAZ_dom_sf"/>
</dbReference>
<accession>A0A662YRG2</accession>
<dbReference type="AlphaFoldDB" id="A0A662YRG2"/>
<evidence type="ECO:0000313" key="1">
    <source>
        <dbReference type="EMBL" id="RXM99112.1"/>
    </source>
</evidence>
<dbReference type="Gene3D" id="2.170.260.10">
    <property type="entry name" value="paz domain"/>
    <property type="match status" value="1"/>
</dbReference>
<organism evidence="1 2">
    <name type="scientific">Acipenser ruthenus</name>
    <name type="common">Sterlet sturgeon</name>
    <dbReference type="NCBI Taxonomy" id="7906"/>
    <lineage>
        <taxon>Eukaryota</taxon>
        <taxon>Metazoa</taxon>
        <taxon>Chordata</taxon>
        <taxon>Craniata</taxon>
        <taxon>Vertebrata</taxon>
        <taxon>Euteleostomi</taxon>
        <taxon>Actinopterygii</taxon>
        <taxon>Chondrostei</taxon>
        <taxon>Acipenseriformes</taxon>
        <taxon>Acipenseridae</taxon>
        <taxon>Acipenser</taxon>
    </lineage>
</organism>
<proteinExistence type="predicted"/>
<dbReference type="EMBL" id="SCEB01000461">
    <property type="protein sequence ID" value="RXM99112.1"/>
    <property type="molecule type" value="Genomic_DNA"/>
</dbReference>
<reference evidence="1 2" key="1">
    <citation type="submission" date="2019-01" db="EMBL/GenBank/DDBJ databases">
        <title>Draft Genome and Complete Hox-Cluster Characterization of the Sterlet Sturgeon (Acipenser ruthenus).</title>
        <authorList>
            <person name="Wei Q."/>
        </authorList>
    </citation>
    <scope>NUCLEOTIDE SEQUENCE [LARGE SCALE GENOMIC DNA]</scope>
    <source>
        <strain evidence="1">WHYD16114868_AA</strain>
        <tissue evidence="1">Blood</tissue>
    </source>
</reference>